<comment type="similarity">
    <text evidence="2 8">Belongs to the peptidase S26 family.</text>
</comment>
<dbReference type="PRINTS" id="PR00727">
    <property type="entry name" value="LEADERPTASE"/>
</dbReference>
<keyword evidence="5 7" id="KW-0645">Protease</keyword>
<keyword evidence="7" id="KW-0472">Membrane</keyword>
<dbReference type="InterPro" id="IPR019758">
    <property type="entry name" value="Pept_S26A_signal_pept_1_CS"/>
</dbReference>
<feature type="region of interest" description="Disordered" evidence="9">
    <location>
        <begin position="1"/>
        <end position="21"/>
    </location>
</feature>
<keyword evidence="6 7" id="KW-0378">Hydrolase</keyword>
<reference evidence="11 12" key="1">
    <citation type="submission" date="2019-08" db="EMBL/GenBank/DDBJ databases">
        <title>Archangium and Cystobacter genomes.</title>
        <authorList>
            <person name="Chen I.-C.K."/>
            <person name="Wielgoss S."/>
        </authorList>
    </citation>
    <scope>NUCLEOTIDE SEQUENCE [LARGE SCALE GENOMIC DNA]</scope>
    <source>
        <strain evidence="11 12">Cbm 6</strain>
    </source>
</reference>
<dbReference type="InterPro" id="IPR000223">
    <property type="entry name" value="Pept_S26A_signal_pept_1"/>
</dbReference>
<evidence type="ECO:0000256" key="9">
    <source>
        <dbReference type="SAM" id="MobiDB-lite"/>
    </source>
</evidence>
<dbReference type="PROSITE" id="PS00501">
    <property type="entry name" value="SPASE_I_1"/>
    <property type="match status" value="1"/>
</dbReference>
<dbReference type="InterPro" id="IPR019533">
    <property type="entry name" value="Peptidase_S26"/>
</dbReference>
<feature type="transmembrane region" description="Helical" evidence="7">
    <location>
        <begin position="76"/>
        <end position="98"/>
    </location>
</feature>
<feature type="transmembrane region" description="Helical" evidence="7">
    <location>
        <begin position="179"/>
        <end position="200"/>
    </location>
</feature>
<evidence type="ECO:0000256" key="2">
    <source>
        <dbReference type="ARBA" id="ARBA00009370"/>
    </source>
</evidence>
<comment type="subcellular location">
    <subcellularLocation>
        <location evidence="8">Membrane</location>
        <topology evidence="8">Single-pass type II membrane protein</topology>
    </subcellularLocation>
</comment>
<evidence type="ECO:0000256" key="7">
    <source>
        <dbReference type="RuleBase" id="RU003993"/>
    </source>
</evidence>
<gene>
    <name evidence="11" type="primary">lepB</name>
    <name evidence="11" type="ORF">F0U60_24860</name>
</gene>
<dbReference type="EC" id="3.4.21.89" evidence="3 7"/>
<dbReference type="PROSITE" id="PS00761">
    <property type="entry name" value="SPASE_I_3"/>
    <property type="match status" value="1"/>
</dbReference>
<dbReference type="InterPro" id="IPR036286">
    <property type="entry name" value="LexA/Signal_pep-like_sf"/>
</dbReference>
<sequence length="418" mass="46887">MSTSTATNPTPPPSAGLEASMAARRTPEQLKASRALLWRELLTSLWAPLVILGLAFIPYIVLIEFVPPAAAWAQPLMQYLALAMLIYFVGLLVWRTVLPKQQRLRHLRHEARELISEIERIHKRVPGKISAEVSTRLAEQALQVETASLAGDAARLEQETKTLDTLATQLLGVFRKQGAWDFVSGFAKALAIAVIIRVFIIEPYRIPSGSMLPTLEIGDQVFINKFIYGVRLPYTNYVPFVIVRPPERGDVIVFNNPVQPELDFIKRVIGIPGDSVELIDGEVHINGVPQSRTLVKEDQVVYNRHENMPWFPERMRLYQENVDGKVHAILQESPRARVQHEGPFVVPPGHVFVMGDNRENSLDSRYGLGAGRGVAFVPYGHIKGKAMVIWMALGYGGWFSNLFEGTGLRTDRLFEPVR</sequence>
<comment type="caution">
    <text evidence="8">Lacks conserved residue(s) required for the propagation of feature annotation.</text>
</comment>
<evidence type="ECO:0000256" key="4">
    <source>
        <dbReference type="ARBA" id="ARBA00019232"/>
    </source>
</evidence>
<keyword evidence="7" id="KW-1133">Transmembrane helix</keyword>
<protein>
    <recommendedName>
        <fullName evidence="4 7">Signal peptidase I</fullName>
        <ecNumber evidence="3 7">3.4.21.89</ecNumber>
    </recommendedName>
</protein>
<dbReference type="InterPro" id="IPR019757">
    <property type="entry name" value="Pept_S26A_signal_pept_1_Lys-AS"/>
</dbReference>
<evidence type="ECO:0000256" key="5">
    <source>
        <dbReference type="ARBA" id="ARBA00022670"/>
    </source>
</evidence>
<dbReference type="EMBL" id="CP043494">
    <property type="protein sequence ID" value="WNG46999.1"/>
    <property type="molecule type" value="Genomic_DNA"/>
</dbReference>
<evidence type="ECO:0000259" key="10">
    <source>
        <dbReference type="Pfam" id="PF10502"/>
    </source>
</evidence>
<keyword evidence="7" id="KW-0812">Transmembrane</keyword>
<organism evidence="11 12">
    <name type="scientific">Archangium minus</name>
    <dbReference type="NCBI Taxonomy" id="83450"/>
    <lineage>
        <taxon>Bacteria</taxon>
        <taxon>Pseudomonadati</taxon>
        <taxon>Myxococcota</taxon>
        <taxon>Myxococcia</taxon>
        <taxon>Myxococcales</taxon>
        <taxon>Cystobacterineae</taxon>
        <taxon>Archangiaceae</taxon>
        <taxon>Archangium</taxon>
    </lineage>
</organism>
<dbReference type="Proteomes" id="UP001611383">
    <property type="component" value="Chromosome"/>
</dbReference>
<feature type="transmembrane region" description="Helical" evidence="7">
    <location>
        <begin position="41"/>
        <end position="61"/>
    </location>
</feature>
<evidence type="ECO:0000256" key="8">
    <source>
        <dbReference type="RuleBase" id="RU362042"/>
    </source>
</evidence>
<dbReference type="PANTHER" id="PTHR43390">
    <property type="entry name" value="SIGNAL PEPTIDASE I"/>
    <property type="match status" value="1"/>
</dbReference>
<evidence type="ECO:0000256" key="1">
    <source>
        <dbReference type="ARBA" id="ARBA00000677"/>
    </source>
</evidence>
<evidence type="ECO:0000256" key="3">
    <source>
        <dbReference type="ARBA" id="ARBA00013208"/>
    </source>
</evidence>
<accession>A0ABY9WUM5</accession>
<dbReference type="InterPro" id="IPR019756">
    <property type="entry name" value="Pept_S26A_signal_pept_1_Ser-AS"/>
</dbReference>
<dbReference type="PANTHER" id="PTHR43390:SF1">
    <property type="entry name" value="CHLOROPLAST PROCESSING PEPTIDASE"/>
    <property type="match status" value="1"/>
</dbReference>
<name>A0ABY9WUM5_9BACT</name>
<dbReference type="GO" id="GO:0009003">
    <property type="term" value="F:signal peptidase activity"/>
    <property type="evidence" value="ECO:0007669"/>
    <property type="project" value="UniProtKB-EC"/>
</dbReference>
<dbReference type="Pfam" id="PF10502">
    <property type="entry name" value="Peptidase_S26"/>
    <property type="match status" value="1"/>
</dbReference>
<keyword evidence="12" id="KW-1185">Reference proteome</keyword>
<dbReference type="NCBIfam" id="TIGR02227">
    <property type="entry name" value="sigpep_I_bact"/>
    <property type="match status" value="1"/>
</dbReference>
<evidence type="ECO:0000313" key="11">
    <source>
        <dbReference type="EMBL" id="WNG46999.1"/>
    </source>
</evidence>
<comment type="catalytic activity">
    <reaction evidence="1 7">
        <text>Cleavage of hydrophobic, N-terminal signal or leader sequences from secreted and periplasmic proteins.</text>
        <dbReference type="EC" id="3.4.21.89"/>
    </reaction>
</comment>
<dbReference type="SUPFAM" id="SSF51306">
    <property type="entry name" value="LexA/Signal peptidase"/>
    <property type="match status" value="1"/>
</dbReference>
<dbReference type="CDD" id="cd06530">
    <property type="entry name" value="S26_SPase_I"/>
    <property type="match status" value="1"/>
</dbReference>
<evidence type="ECO:0000256" key="6">
    <source>
        <dbReference type="ARBA" id="ARBA00022801"/>
    </source>
</evidence>
<dbReference type="Gene3D" id="2.10.109.10">
    <property type="entry name" value="Umud Fragment, subunit A"/>
    <property type="match status" value="1"/>
</dbReference>
<proteinExistence type="inferred from homology"/>
<feature type="domain" description="Peptidase S26" evidence="10">
    <location>
        <begin position="182"/>
        <end position="390"/>
    </location>
</feature>
<dbReference type="PROSITE" id="PS00760">
    <property type="entry name" value="SPASE_I_2"/>
    <property type="match status" value="1"/>
</dbReference>
<dbReference type="RefSeq" id="WP_395823980.1">
    <property type="nucleotide sequence ID" value="NZ_CP043494.1"/>
</dbReference>
<evidence type="ECO:0000313" key="12">
    <source>
        <dbReference type="Proteomes" id="UP001611383"/>
    </source>
</evidence>